<evidence type="ECO:0000256" key="5">
    <source>
        <dbReference type="ARBA" id="ARBA00023004"/>
    </source>
</evidence>
<dbReference type="RefSeq" id="WP_055196130.1">
    <property type="nucleotide sequence ID" value="NZ_CABIYH010000057.1"/>
</dbReference>
<dbReference type="SFLD" id="SFLDG01384">
    <property type="entry name" value="thioether_bond_formation_requi"/>
    <property type="match status" value="1"/>
</dbReference>
<keyword evidence="4" id="KW-0479">Metal-binding</keyword>
<name>A0A173W1M6_9FIRM</name>
<comment type="cofactor">
    <cofactor evidence="1">
        <name>[4Fe-4S] cluster</name>
        <dbReference type="ChEBI" id="CHEBI:49883"/>
    </cofactor>
</comment>
<keyword evidence="3" id="KW-0949">S-adenosyl-L-methionine</keyword>
<dbReference type="AlphaFoldDB" id="A0A173W1M6"/>
<keyword evidence="2" id="KW-0004">4Fe-4S</keyword>
<dbReference type="SUPFAM" id="SSF102114">
    <property type="entry name" value="Radical SAM enzymes"/>
    <property type="match status" value="1"/>
</dbReference>
<dbReference type="OrthoDB" id="1994517at2"/>
<dbReference type="Gene3D" id="3.20.20.70">
    <property type="entry name" value="Aldolase class I"/>
    <property type="match status" value="1"/>
</dbReference>
<dbReference type="EMBL" id="CYXZ01000057">
    <property type="protein sequence ID" value="CUN32275.1"/>
    <property type="molecule type" value="Genomic_DNA"/>
</dbReference>
<dbReference type="InterPro" id="IPR024001">
    <property type="entry name" value="Cys-rich_pep_rSAM_mat_CcpM"/>
</dbReference>
<protein>
    <submittedName>
        <fullName evidence="8">Anaerobic sulfatase-maturating enzyme homolog YdeM</fullName>
    </submittedName>
</protein>
<dbReference type="InterPro" id="IPR007197">
    <property type="entry name" value="rSAM"/>
</dbReference>
<evidence type="ECO:0000313" key="9">
    <source>
        <dbReference type="Proteomes" id="UP000095350"/>
    </source>
</evidence>
<accession>A0A173W1M6</accession>
<dbReference type="PANTHER" id="PTHR43273">
    <property type="entry name" value="ANAEROBIC SULFATASE-MATURATING ENZYME HOMOLOG ASLB-RELATED"/>
    <property type="match status" value="1"/>
</dbReference>
<dbReference type="Pfam" id="PF04055">
    <property type="entry name" value="Radical_SAM"/>
    <property type="match status" value="1"/>
</dbReference>
<dbReference type="SFLD" id="SFLDG01386">
    <property type="entry name" value="main_SPASM_domain-containing"/>
    <property type="match status" value="1"/>
</dbReference>
<dbReference type="InterPro" id="IPR000385">
    <property type="entry name" value="MoaA_NifB_PqqE_Fe-S-bd_CS"/>
</dbReference>
<evidence type="ECO:0000256" key="6">
    <source>
        <dbReference type="ARBA" id="ARBA00023014"/>
    </source>
</evidence>
<dbReference type="NCBIfam" id="TIGR04085">
    <property type="entry name" value="rSAM_more_4Fe4S"/>
    <property type="match status" value="1"/>
</dbReference>
<dbReference type="NCBIfam" id="TIGR04068">
    <property type="entry name" value="rSAM_ocin_clost"/>
    <property type="match status" value="1"/>
</dbReference>
<reference evidence="8 9" key="1">
    <citation type="submission" date="2015-09" db="EMBL/GenBank/DDBJ databases">
        <authorList>
            <consortium name="Pathogen Informatics"/>
        </authorList>
    </citation>
    <scope>NUCLEOTIDE SEQUENCE [LARGE SCALE GENOMIC DNA]</scope>
    <source>
        <strain evidence="8 9">2789STDY5834960</strain>
    </source>
</reference>
<dbReference type="PROSITE" id="PS01305">
    <property type="entry name" value="MOAA_NIFB_PQQE"/>
    <property type="match status" value="1"/>
</dbReference>
<dbReference type="PROSITE" id="PS51918">
    <property type="entry name" value="RADICAL_SAM"/>
    <property type="match status" value="1"/>
</dbReference>
<dbReference type="GO" id="GO:0051539">
    <property type="term" value="F:4 iron, 4 sulfur cluster binding"/>
    <property type="evidence" value="ECO:0007669"/>
    <property type="project" value="UniProtKB-KW"/>
</dbReference>
<evidence type="ECO:0000313" key="8">
    <source>
        <dbReference type="EMBL" id="CUN32275.1"/>
    </source>
</evidence>
<organism evidence="8 9">
    <name type="scientific">Roseburia intestinalis</name>
    <dbReference type="NCBI Taxonomy" id="166486"/>
    <lineage>
        <taxon>Bacteria</taxon>
        <taxon>Bacillati</taxon>
        <taxon>Bacillota</taxon>
        <taxon>Clostridia</taxon>
        <taxon>Lachnospirales</taxon>
        <taxon>Lachnospiraceae</taxon>
        <taxon>Roseburia</taxon>
    </lineage>
</organism>
<dbReference type="GO" id="GO:0046872">
    <property type="term" value="F:metal ion binding"/>
    <property type="evidence" value="ECO:0007669"/>
    <property type="project" value="UniProtKB-KW"/>
</dbReference>
<proteinExistence type="predicted"/>
<sequence>MELSNKPFIHLFRTRNQYYFYDANTCSIIRINETMYDILKNKENFLELEQLKKLYENGFLQSKEDIIIEHPASSGIESYLDEGMQQLILQLTQNCNLRCKYCVYSGSYKNRVHTNKRMTFEIAKEAIDYYYLHSRAADVVRIGLYGGEPLLEFDLIKKITEYCEKIFAGKELRINMTTNATLLNEKIVDFLQKHNFDLMISLDGPESVQNKSRVFADNSHGTFDVIIQKIEMIQKLYPQYLDKISFNAVIDEQNDFACSSNFFTYDFLKDAVVTAAGVSDRDSVQEVSLRETFYINYNYELFKSFIVYAGELDNKYISKLIVSHKGLLISSIHDRVTKPYRRKGICHPNGPCIAGYNRLFVTVEGKFYPCERVSETNEVYCIGDIKSGIETKKVLRLLNTGKLTETECKNCWALNLCSICAADFGEDNDLSTSKKLQKCSVAKKEVEEHLVEYCTLREYGFNFEN</sequence>
<keyword evidence="5" id="KW-0408">Iron</keyword>
<dbReference type="SFLD" id="SFLDG01067">
    <property type="entry name" value="SPASM/twitch_domain_containing"/>
    <property type="match status" value="1"/>
</dbReference>
<evidence type="ECO:0000256" key="3">
    <source>
        <dbReference type="ARBA" id="ARBA00022691"/>
    </source>
</evidence>
<evidence type="ECO:0000256" key="4">
    <source>
        <dbReference type="ARBA" id="ARBA00022723"/>
    </source>
</evidence>
<dbReference type="InterPro" id="IPR023867">
    <property type="entry name" value="Sulphatase_maturase_rSAM"/>
</dbReference>
<dbReference type="InterPro" id="IPR023885">
    <property type="entry name" value="4Fe4S-binding_SPASM_dom"/>
</dbReference>
<dbReference type="InterPro" id="IPR058240">
    <property type="entry name" value="rSAM_sf"/>
</dbReference>
<gene>
    <name evidence="8" type="primary">ydeM_3</name>
    <name evidence="8" type="ORF">ERS852572_03864</name>
</gene>
<dbReference type="SFLD" id="SFLDS00029">
    <property type="entry name" value="Radical_SAM"/>
    <property type="match status" value="1"/>
</dbReference>
<evidence type="ECO:0000256" key="2">
    <source>
        <dbReference type="ARBA" id="ARBA00022485"/>
    </source>
</evidence>
<feature type="domain" description="Radical SAM core" evidence="7">
    <location>
        <begin position="81"/>
        <end position="312"/>
    </location>
</feature>
<keyword evidence="6" id="KW-0411">Iron-sulfur</keyword>
<evidence type="ECO:0000259" key="7">
    <source>
        <dbReference type="PROSITE" id="PS51918"/>
    </source>
</evidence>
<dbReference type="Proteomes" id="UP000095350">
    <property type="component" value="Unassembled WGS sequence"/>
</dbReference>
<dbReference type="PaxDb" id="166486-ERS852572_03864"/>
<dbReference type="CDD" id="cd01335">
    <property type="entry name" value="Radical_SAM"/>
    <property type="match status" value="1"/>
</dbReference>
<dbReference type="InterPro" id="IPR013785">
    <property type="entry name" value="Aldolase_TIM"/>
</dbReference>
<dbReference type="GO" id="GO:0016491">
    <property type="term" value="F:oxidoreductase activity"/>
    <property type="evidence" value="ECO:0007669"/>
    <property type="project" value="InterPro"/>
</dbReference>
<evidence type="ECO:0000256" key="1">
    <source>
        <dbReference type="ARBA" id="ARBA00001966"/>
    </source>
</evidence>
<dbReference type="PANTHER" id="PTHR43273:SF8">
    <property type="entry name" value="RADICAL SAM DOMAIN PROTEIN"/>
    <property type="match status" value="1"/>
</dbReference>
<dbReference type="STRING" id="166486.ERS852572_03864"/>